<dbReference type="EMBL" id="NEXO01000034">
    <property type="protein sequence ID" value="PSO05310.1"/>
    <property type="molecule type" value="Genomic_DNA"/>
</dbReference>
<proteinExistence type="predicted"/>
<name>A0A2R6C339_9ARCH</name>
<comment type="caution">
    <text evidence="1">The sequence shown here is derived from an EMBL/GenBank/DDBJ whole genome shotgun (WGS) entry which is preliminary data.</text>
</comment>
<dbReference type="AlphaFoldDB" id="A0A2R6C339"/>
<organism evidence="1 2">
    <name type="scientific">Candidatus Marsarchaeota G2 archaeon ECH_B_SAG-G16</name>
    <dbReference type="NCBI Taxonomy" id="1978167"/>
    <lineage>
        <taxon>Archaea</taxon>
        <taxon>Candidatus Marsarchaeota</taxon>
        <taxon>Candidatus Marsarchaeota group 2</taxon>
    </lineage>
</organism>
<evidence type="ECO:0000313" key="1">
    <source>
        <dbReference type="EMBL" id="PSO05310.1"/>
    </source>
</evidence>
<protein>
    <submittedName>
        <fullName evidence="1">Uncharacterized protein</fullName>
    </submittedName>
</protein>
<sequence>MELNTDFAIRVVVQANTKCSVSSFSLLREWFLLSTSRRGFGFFMREKLAFFLRFGRSVVYQLYNQVHQACGAFFGSITL</sequence>
<dbReference type="Proteomes" id="UP000241886">
    <property type="component" value="Unassembled WGS sequence"/>
</dbReference>
<reference evidence="1 2" key="1">
    <citation type="submission" date="2017-04" db="EMBL/GenBank/DDBJ databases">
        <title>Novel microbial lineages endemic to geothermal iron-oxide mats fill important gaps in the evolutionary history of Archaea.</title>
        <authorList>
            <person name="Jay Z.J."/>
            <person name="Beam J.P."/>
            <person name="Dlakic M."/>
            <person name="Rusch D.B."/>
            <person name="Kozubal M.A."/>
            <person name="Inskeep W.P."/>
        </authorList>
    </citation>
    <scope>NUCLEOTIDE SEQUENCE [LARGE SCALE GENOMIC DNA]</scope>
    <source>
        <strain evidence="1">ECH_B_SAG-G16</strain>
    </source>
</reference>
<accession>A0A2R6C339</accession>
<gene>
    <name evidence="1" type="ORF">B9Q13_02235</name>
</gene>
<evidence type="ECO:0000313" key="2">
    <source>
        <dbReference type="Proteomes" id="UP000241886"/>
    </source>
</evidence>